<dbReference type="InterPro" id="IPR006015">
    <property type="entry name" value="Universal_stress_UspA"/>
</dbReference>
<dbReference type="STRING" id="1834516.BL253_22590"/>
<dbReference type="Pfam" id="PF00582">
    <property type="entry name" value="Usp"/>
    <property type="match status" value="1"/>
</dbReference>
<dbReference type="Gene3D" id="3.40.50.620">
    <property type="entry name" value="HUPs"/>
    <property type="match status" value="1"/>
</dbReference>
<accession>A0A1V2I773</accession>
<sequence>MSVERFGPVWNPGPFELGTDGPGTVVVGVDGSRTALRAASYAAGVARRQRARLIVVYVTMAPGWESMAPMAAGAVQQAAADVAAEIRDVVAHRAQELGLSTTLVVRLGDPLDALRRTADEVHADMVVVGASEGAGHRIIGSLATRLVRTGRWPVTVVP</sequence>
<evidence type="ECO:0000259" key="2">
    <source>
        <dbReference type="Pfam" id="PF00582"/>
    </source>
</evidence>
<dbReference type="PRINTS" id="PR01438">
    <property type="entry name" value="UNVRSLSTRESS"/>
</dbReference>
<dbReference type="PANTHER" id="PTHR46268:SF6">
    <property type="entry name" value="UNIVERSAL STRESS PROTEIN UP12"/>
    <property type="match status" value="1"/>
</dbReference>
<dbReference type="CDD" id="cd00293">
    <property type="entry name" value="USP-like"/>
    <property type="match status" value="1"/>
</dbReference>
<dbReference type="InterPro" id="IPR006016">
    <property type="entry name" value="UspA"/>
</dbReference>
<dbReference type="InterPro" id="IPR014729">
    <property type="entry name" value="Rossmann-like_a/b/a_fold"/>
</dbReference>
<feature type="domain" description="UspA" evidence="2">
    <location>
        <begin position="24"/>
        <end position="158"/>
    </location>
</feature>
<dbReference type="PANTHER" id="PTHR46268">
    <property type="entry name" value="STRESS RESPONSE PROTEIN NHAX"/>
    <property type="match status" value="1"/>
</dbReference>
<protein>
    <submittedName>
        <fullName evidence="3">Universal stress protein UspA</fullName>
    </submittedName>
</protein>
<dbReference type="Proteomes" id="UP000188929">
    <property type="component" value="Unassembled WGS sequence"/>
</dbReference>
<evidence type="ECO:0000256" key="1">
    <source>
        <dbReference type="ARBA" id="ARBA00008791"/>
    </source>
</evidence>
<evidence type="ECO:0000313" key="3">
    <source>
        <dbReference type="EMBL" id="ONH27166.1"/>
    </source>
</evidence>
<dbReference type="SUPFAM" id="SSF52402">
    <property type="entry name" value="Adenine nucleotide alpha hydrolases-like"/>
    <property type="match status" value="1"/>
</dbReference>
<name>A0A1V2I773_9ACTN</name>
<organism evidence="3 4">
    <name type="scientific">Pseudofrankia asymbiotica</name>
    <dbReference type="NCBI Taxonomy" id="1834516"/>
    <lineage>
        <taxon>Bacteria</taxon>
        <taxon>Bacillati</taxon>
        <taxon>Actinomycetota</taxon>
        <taxon>Actinomycetes</taxon>
        <taxon>Frankiales</taxon>
        <taxon>Frankiaceae</taxon>
        <taxon>Pseudofrankia</taxon>
    </lineage>
</organism>
<dbReference type="EMBL" id="MOMC01000047">
    <property type="protein sequence ID" value="ONH27166.1"/>
    <property type="molecule type" value="Genomic_DNA"/>
</dbReference>
<gene>
    <name evidence="3" type="ORF">BL253_22590</name>
</gene>
<evidence type="ECO:0000313" key="4">
    <source>
        <dbReference type="Proteomes" id="UP000188929"/>
    </source>
</evidence>
<keyword evidence="4" id="KW-1185">Reference proteome</keyword>
<comment type="similarity">
    <text evidence="1">Belongs to the universal stress protein A family.</text>
</comment>
<dbReference type="AlphaFoldDB" id="A0A1V2I773"/>
<proteinExistence type="inferred from homology"/>
<reference evidence="4" key="1">
    <citation type="submission" date="2016-10" db="EMBL/GenBank/DDBJ databases">
        <title>Frankia sp. NRRL B-16386 Genome sequencing.</title>
        <authorList>
            <person name="Ghodhbane-Gtari F."/>
            <person name="Swanson E."/>
            <person name="Gueddou A."/>
            <person name="Hezbri K."/>
            <person name="Ktari K."/>
            <person name="Nouioui I."/>
            <person name="Morris K."/>
            <person name="Simpson S."/>
            <person name="Abebe-Akele F."/>
            <person name="Thomas K."/>
            <person name="Gtari M."/>
            <person name="Tisa L.S."/>
        </authorList>
    </citation>
    <scope>NUCLEOTIDE SEQUENCE [LARGE SCALE GENOMIC DNA]</scope>
    <source>
        <strain evidence="4">NRRL B-16386</strain>
    </source>
</reference>
<comment type="caution">
    <text evidence="3">The sequence shown here is derived from an EMBL/GenBank/DDBJ whole genome shotgun (WGS) entry which is preliminary data.</text>
</comment>